<feature type="compositionally biased region" description="Polar residues" evidence="1">
    <location>
        <begin position="672"/>
        <end position="704"/>
    </location>
</feature>
<keyword evidence="3" id="KW-1185">Reference proteome</keyword>
<feature type="compositionally biased region" description="Low complexity" evidence="1">
    <location>
        <begin position="13"/>
        <end position="38"/>
    </location>
</feature>
<feature type="compositionally biased region" description="Polar residues" evidence="1">
    <location>
        <begin position="1054"/>
        <end position="1074"/>
    </location>
</feature>
<feature type="compositionally biased region" description="Polar residues" evidence="1">
    <location>
        <begin position="559"/>
        <end position="593"/>
    </location>
</feature>
<feature type="region of interest" description="Disordered" evidence="1">
    <location>
        <begin position="233"/>
        <end position="374"/>
    </location>
</feature>
<protein>
    <recommendedName>
        <fullName evidence="4">CNH domain-containing protein</fullName>
    </recommendedName>
</protein>
<evidence type="ECO:0000313" key="2">
    <source>
        <dbReference type="EMBL" id="CAH7675563.1"/>
    </source>
</evidence>
<feature type="compositionally biased region" description="Polar residues" evidence="1">
    <location>
        <begin position="1017"/>
        <end position="1044"/>
    </location>
</feature>
<feature type="compositionally biased region" description="Low complexity" evidence="1">
    <location>
        <begin position="321"/>
        <end position="355"/>
    </location>
</feature>
<feature type="compositionally biased region" description="Polar residues" evidence="1">
    <location>
        <begin position="455"/>
        <end position="467"/>
    </location>
</feature>
<feature type="compositionally biased region" description="Polar residues" evidence="1">
    <location>
        <begin position="918"/>
        <end position="928"/>
    </location>
</feature>
<feature type="compositionally biased region" description="Polar residues" evidence="1">
    <location>
        <begin position="276"/>
        <end position="292"/>
    </location>
</feature>
<evidence type="ECO:0000256" key="1">
    <source>
        <dbReference type="SAM" id="MobiDB-lite"/>
    </source>
</evidence>
<feature type="region of interest" description="Disordered" evidence="1">
    <location>
        <begin position="555"/>
        <end position="644"/>
    </location>
</feature>
<accession>A0AAV0B0W7</accession>
<feature type="compositionally biased region" description="Polar residues" evidence="1">
    <location>
        <begin position="55"/>
        <end position="78"/>
    </location>
</feature>
<feature type="region of interest" description="Disordered" evidence="1">
    <location>
        <begin position="452"/>
        <end position="474"/>
    </location>
</feature>
<feature type="compositionally biased region" description="Polar residues" evidence="1">
    <location>
        <begin position="302"/>
        <end position="315"/>
    </location>
</feature>
<feature type="region of interest" description="Disordered" evidence="1">
    <location>
        <begin position="410"/>
        <end position="440"/>
    </location>
</feature>
<feature type="region of interest" description="Disordered" evidence="1">
    <location>
        <begin position="1"/>
        <end position="82"/>
    </location>
</feature>
<comment type="caution">
    <text evidence="2">The sequence shown here is derived from an EMBL/GenBank/DDBJ whole genome shotgun (WGS) entry which is preliminary data.</text>
</comment>
<feature type="region of interest" description="Disordered" evidence="1">
    <location>
        <begin position="1010"/>
        <end position="1084"/>
    </location>
</feature>
<feature type="region of interest" description="Disordered" evidence="1">
    <location>
        <begin position="664"/>
        <end position="706"/>
    </location>
</feature>
<proteinExistence type="predicted"/>
<feature type="compositionally biased region" description="Polar residues" evidence="1">
    <location>
        <begin position="1"/>
        <end position="11"/>
    </location>
</feature>
<feature type="compositionally biased region" description="Low complexity" evidence="1">
    <location>
        <begin position="595"/>
        <end position="639"/>
    </location>
</feature>
<gene>
    <name evidence="2" type="ORF">PPACK8108_LOCUS10581</name>
</gene>
<feature type="non-terminal residue" evidence="2">
    <location>
        <position position="1"/>
    </location>
</feature>
<feature type="region of interest" description="Disordered" evidence="1">
    <location>
        <begin position="918"/>
        <end position="945"/>
    </location>
</feature>
<evidence type="ECO:0008006" key="4">
    <source>
        <dbReference type="Google" id="ProtNLM"/>
    </source>
</evidence>
<dbReference type="EMBL" id="CALTRL010002359">
    <property type="protein sequence ID" value="CAH7675563.1"/>
    <property type="molecule type" value="Genomic_DNA"/>
</dbReference>
<name>A0AAV0B0W7_PHAPC</name>
<feature type="compositionally biased region" description="Low complexity" evidence="1">
    <location>
        <begin position="420"/>
        <end position="431"/>
    </location>
</feature>
<evidence type="ECO:0000313" key="3">
    <source>
        <dbReference type="Proteomes" id="UP001153365"/>
    </source>
</evidence>
<reference evidence="2" key="1">
    <citation type="submission" date="2022-06" db="EMBL/GenBank/DDBJ databases">
        <authorList>
            <consortium name="SYNGENTA / RWTH Aachen University"/>
        </authorList>
    </citation>
    <scope>NUCLEOTIDE SEQUENCE</scope>
</reference>
<dbReference type="Proteomes" id="UP001153365">
    <property type="component" value="Unassembled WGS sequence"/>
</dbReference>
<sequence>GKRNFFSSLLQRASGAGSLSTPTSPGPSSFPLGSRSPFDSPFARPSTAPIPDVVGNSNGSEHDQVMSQMASDNPNVPGQRSPRIDHMVNVFATPSTLSELGLTLTPMTPLLPIPRNSQPLCGAILDNKYLLIGTNNGLDFVPMAHLIRQQADLSKMGVNNMIGTVKPMNLIKKTRFKSLKVLEVRSNILLAIAGRNDHLRVYALDGIRAIIAKKIQDLEDRADFHWIPRLPGMAESAGPSKGKRRATDLKTNLQTSSPRYSPPPPYRNGSSFAKFQPSSNLYRPSDTINPNADFQPPVASSLRRSSTVGSGTSKVLKTVLPSSANRRSSFHSSSGAPSAAPQLSSLSQGSPLTSAPSVPHHFGNTPSDEDNLLPIVGPLELGLEREVEEEDIGSTQQVTVTSELGIQDEYASRQQHSHRSSSSNSAESEQSIQANQPTSPAALLEVIKARKNRTENSTVSHPNSNTAADDDIGRFRLVPRSPLAADPDEIGGSTDSQLHLTDVLQQRPANVADKSHLESTPLTISVSAPLDQQTGPISNSNSRFDLCVGAAQPILPRRSGSQSEICEQRQSSSLHPASVSDSTQAQAPSNHGNLSPGASRTRSGRPSTSSSMVSPTVIPNSTGRSGSRQSSEQESGSGSLVVPKTKKRWSVMDSVFRTHSANFSNALSSNSPFGNSLSRGGQEESSSSHSRIAGAVSTSSSIDNQPRERLATHFHGQSNHENPKTSPHPATLGAPLEYVKLARTKGAKLLRAVETRRRTYLAVLCGESSERIELFTGSKNISLSLNRTFVLPETPRTIEFQMQGDDLVDIYLVYDESVFALEPATVRVREVGISRNERRAARRERERAARDLASINMRPSVTSLDERYDRGIHGLAGNLNLTSGSASVIARSLSETLGLFNQRAGPPSTDEGLSLATITPSNQSNSSYRPAPPGSMAGTNAISSVPPNSISSNNLVGNESIGNSLNPLGKVQNLWPYTTFQQLQFIPPLPPSVLASTFLIPPTYESVLSARGKPEASDSTTPVSHSISAGTSSAEIDTSETVNFPVTLELPSDGSLTGQDCNGSSGTGAESNSGALPGNMFPVSVNVEDSTSRTLNDDNPETASNDLVLDSSRTGVVIDGPLLEPISLLSAPAHRHIGPPGLFLVTRGRKVTSIVDCDGRSVMKKPFIWTNDRNSKPLAHPTEQHGFRIEVIVVEQRRTMLVGIGSSEVKAFEVGGENRAKGLEEFSNSQAVEIVPQSIHGGSNAQGSSSANTSALSTVKIGGGNGVGVITSESLKALRKEENDNANSASVGFGGRGSYGGTSRSLGNSPISGILNGTSNLGLLSPNLNSSQFVWNREVTFLASCHSTNEVIWCEKVGNSFAIYTLSSPKTS</sequence>
<organism evidence="2 3">
    <name type="scientific">Phakopsora pachyrhizi</name>
    <name type="common">Asian soybean rust disease fungus</name>
    <dbReference type="NCBI Taxonomy" id="170000"/>
    <lineage>
        <taxon>Eukaryota</taxon>
        <taxon>Fungi</taxon>
        <taxon>Dikarya</taxon>
        <taxon>Basidiomycota</taxon>
        <taxon>Pucciniomycotina</taxon>
        <taxon>Pucciniomycetes</taxon>
        <taxon>Pucciniales</taxon>
        <taxon>Phakopsoraceae</taxon>
        <taxon>Phakopsora</taxon>
    </lineage>
</organism>